<dbReference type="OrthoDB" id="8922241at2759"/>
<gene>
    <name evidence="7" type="ORF">HERILL_LOCUS7771</name>
</gene>
<dbReference type="GO" id="GO:0000978">
    <property type="term" value="F:RNA polymerase II cis-regulatory region sequence-specific DNA binding"/>
    <property type="evidence" value="ECO:0007669"/>
    <property type="project" value="TreeGrafter"/>
</dbReference>
<sequence>MSIVKVEPPQTYSRLFRPWDVKSAKDTNSPDLSLHSVNSAKFIPDNLRTDDVTVNRMLLDKSLSPDYLPFDYVPAGLNCYGYENAYGPLLGVPSPPDFCYPGTMPVPVLGMDGAGITKAMEQEYLRVLTEDAQTKAANSRKQRPKKFKCTHCNVAFSNNGQLKGHIRIHTGERPFKCDLDTCGKTFTRNEELTRHKRIHTGLRPFGCTACGKKFGRRDHLKKHMKTHMPQERPLSSAIFIPMYPYLYGY</sequence>
<keyword evidence="2" id="KW-0677">Repeat</keyword>
<dbReference type="FunFam" id="3.30.160.60:FF:000072">
    <property type="entry name" value="zinc finger protein 143 isoform X1"/>
    <property type="match status" value="1"/>
</dbReference>
<dbReference type="Gene3D" id="3.30.160.60">
    <property type="entry name" value="Classic Zinc Finger"/>
    <property type="match status" value="3"/>
</dbReference>
<feature type="domain" description="C2H2-type" evidence="6">
    <location>
        <begin position="175"/>
        <end position="204"/>
    </location>
</feature>
<protein>
    <recommendedName>
        <fullName evidence="6">C2H2-type domain-containing protein</fullName>
    </recommendedName>
</protein>
<evidence type="ECO:0000313" key="8">
    <source>
        <dbReference type="Proteomes" id="UP000594454"/>
    </source>
</evidence>
<dbReference type="PANTHER" id="PTHR23235">
    <property type="entry name" value="KRUEPPEL-LIKE TRANSCRIPTION FACTOR"/>
    <property type="match status" value="1"/>
</dbReference>
<evidence type="ECO:0000256" key="5">
    <source>
        <dbReference type="PROSITE-ProRule" id="PRU00042"/>
    </source>
</evidence>
<dbReference type="SUPFAM" id="SSF57667">
    <property type="entry name" value="beta-beta-alpha zinc fingers"/>
    <property type="match status" value="1"/>
</dbReference>
<dbReference type="InterPro" id="IPR013087">
    <property type="entry name" value="Znf_C2H2_type"/>
</dbReference>
<dbReference type="FunCoup" id="A0A7R8UQR3">
    <property type="interactions" value="107"/>
</dbReference>
<dbReference type="EMBL" id="LR899011">
    <property type="protein sequence ID" value="CAD7084898.1"/>
    <property type="molecule type" value="Genomic_DNA"/>
</dbReference>
<evidence type="ECO:0000313" key="7">
    <source>
        <dbReference type="EMBL" id="CAD7084898.1"/>
    </source>
</evidence>
<evidence type="ECO:0000259" key="6">
    <source>
        <dbReference type="PROSITE" id="PS50157"/>
    </source>
</evidence>
<keyword evidence="8" id="KW-1185">Reference proteome</keyword>
<keyword evidence="3 5" id="KW-0863">Zinc-finger</keyword>
<dbReference type="AlphaFoldDB" id="A0A7R8UQR3"/>
<evidence type="ECO:0000256" key="4">
    <source>
        <dbReference type="ARBA" id="ARBA00022833"/>
    </source>
</evidence>
<dbReference type="PANTHER" id="PTHR23235:SF139">
    <property type="entry name" value="HUCKEBEIN"/>
    <property type="match status" value="1"/>
</dbReference>
<dbReference type="FunFam" id="3.30.160.60:FF:000257">
    <property type="entry name" value="ZXD family zinc finger C"/>
    <property type="match status" value="1"/>
</dbReference>
<accession>A0A7R8UQR3</accession>
<feature type="domain" description="C2H2-type" evidence="6">
    <location>
        <begin position="147"/>
        <end position="174"/>
    </location>
</feature>
<keyword evidence="4" id="KW-0862">Zinc</keyword>
<dbReference type="Proteomes" id="UP000594454">
    <property type="component" value="Chromosome 3"/>
</dbReference>
<feature type="domain" description="C2H2-type" evidence="6">
    <location>
        <begin position="205"/>
        <end position="232"/>
    </location>
</feature>
<dbReference type="InterPro" id="IPR036236">
    <property type="entry name" value="Znf_C2H2_sf"/>
</dbReference>
<dbReference type="GO" id="GO:0005634">
    <property type="term" value="C:nucleus"/>
    <property type="evidence" value="ECO:0007669"/>
    <property type="project" value="UniProtKB-ARBA"/>
</dbReference>
<proteinExistence type="predicted"/>
<name>A0A7R8UQR3_HERIL</name>
<keyword evidence="1" id="KW-0479">Metal-binding</keyword>
<dbReference type="PROSITE" id="PS00028">
    <property type="entry name" value="ZINC_FINGER_C2H2_1"/>
    <property type="match status" value="3"/>
</dbReference>
<organism evidence="7 8">
    <name type="scientific">Hermetia illucens</name>
    <name type="common">Black soldier fly</name>
    <dbReference type="NCBI Taxonomy" id="343691"/>
    <lineage>
        <taxon>Eukaryota</taxon>
        <taxon>Metazoa</taxon>
        <taxon>Ecdysozoa</taxon>
        <taxon>Arthropoda</taxon>
        <taxon>Hexapoda</taxon>
        <taxon>Insecta</taxon>
        <taxon>Pterygota</taxon>
        <taxon>Neoptera</taxon>
        <taxon>Endopterygota</taxon>
        <taxon>Diptera</taxon>
        <taxon>Brachycera</taxon>
        <taxon>Stratiomyomorpha</taxon>
        <taxon>Stratiomyidae</taxon>
        <taxon>Hermetiinae</taxon>
        <taxon>Hermetia</taxon>
    </lineage>
</organism>
<dbReference type="GO" id="GO:0000981">
    <property type="term" value="F:DNA-binding transcription factor activity, RNA polymerase II-specific"/>
    <property type="evidence" value="ECO:0007669"/>
    <property type="project" value="TreeGrafter"/>
</dbReference>
<dbReference type="InParanoid" id="A0A7R8UQR3"/>
<evidence type="ECO:0000256" key="1">
    <source>
        <dbReference type="ARBA" id="ARBA00022723"/>
    </source>
</evidence>
<evidence type="ECO:0000256" key="2">
    <source>
        <dbReference type="ARBA" id="ARBA00022737"/>
    </source>
</evidence>
<dbReference type="GO" id="GO:0008270">
    <property type="term" value="F:zinc ion binding"/>
    <property type="evidence" value="ECO:0007669"/>
    <property type="project" value="UniProtKB-KW"/>
</dbReference>
<reference evidence="7 8" key="1">
    <citation type="submission" date="2020-11" db="EMBL/GenBank/DDBJ databases">
        <authorList>
            <person name="Wallbank WR R."/>
            <person name="Pardo Diaz C."/>
            <person name="Kozak K."/>
            <person name="Martin S."/>
            <person name="Jiggins C."/>
            <person name="Moest M."/>
            <person name="Warren A I."/>
            <person name="Generalovic N T."/>
            <person name="Byers J.R.P. K."/>
            <person name="Montejo-Kovacevich G."/>
            <person name="Yen C E."/>
        </authorList>
    </citation>
    <scope>NUCLEOTIDE SEQUENCE [LARGE SCALE GENOMIC DNA]</scope>
</reference>
<dbReference type="FunFam" id="3.30.160.60:FF:002115">
    <property type="entry name" value="Krueppel-like factor 15"/>
    <property type="match status" value="1"/>
</dbReference>
<dbReference type="PROSITE" id="PS50157">
    <property type="entry name" value="ZINC_FINGER_C2H2_2"/>
    <property type="match status" value="3"/>
</dbReference>
<dbReference type="SMART" id="SM00355">
    <property type="entry name" value="ZnF_C2H2"/>
    <property type="match status" value="3"/>
</dbReference>
<dbReference type="Pfam" id="PF00096">
    <property type="entry name" value="zf-C2H2"/>
    <property type="match status" value="3"/>
</dbReference>
<evidence type="ECO:0000256" key="3">
    <source>
        <dbReference type="ARBA" id="ARBA00022771"/>
    </source>
</evidence>